<dbReference type="VEuPathDB" id="TriTrypDB:C4B63_12g234"/>
<dbReference type="VEuPathDB" id="TriTrypDB:ECC02_002959"/>
<feature type="repeat" description="WD" evidence="10">
    <location>
        <begin position="265"/>
        <end position="307"/>
    </location>
</feature>
<dbReference type="VEuPathDB" id="TriTrypDB:Tc_MARK_9151"/>
<dbReference type="GO" id="GO:0030127">
    <property type="term" value="C:COPII vesicle coat"/>
    <property type="evidence" value="ECO:0007669"/>
    <property type="project" value="TreeGrafter"/>
</dbReference>
<dbReference type="EMBL" id="PRFC01000172">
    <property type="protein sequence ID" value="PWV03649.1"/>
    <property type="molecule type" value="Genomic_DNA"/>
</dbReference>
<feature type="region of interest" description="Disordered" evidence="11">
    <location>
        <begin position="1073"/>
        <end position="1099"/>
    </location>
</feature>
<evidence type="ECO:0000256" key="9">
    <source>
        <dbReference type="ARBA" id="ARBA00022980"/>
    </source>
</evidence>
<feature type="repeat" description="WD" evidence="10">
    <location>
        <begin position="123"/>
        <end position="165"/>
    </location>
</feature>
<dbReference type="VEuPathDB" id="TriTrypDB:TcYC6_0043160"/>
<evidence type="ECO:0000256" key="3">
    <source>
        <dbReference type="ARBA" id="ARBA00022448"/>
    </source>
</evidence>
<keyword evidence="9" id="KW-0689">Ribosomal protein</keyword>
<comment type="caution">
    <text evidence="13">The sequence shown here is derived from an EMBL/GenBank/DDBJ whole genome shotgun (WGS) entry which is preliminary data.</text>
</comment>
<dbReference type="VEuPathDB" id="TriTrypDB:TcCLB.506297.290"/>
<dbReference type="SUPFAM" id="SSF50978">
    <property type="entry name" value="WD40 repeat-like"/>
    <property type="match status" value="1"/>
</dbReference>
<protein>
    <recommendedName>
        <fullName evidence="12">Sec16 Sec23-binding domain-containing protein</fullName>
    </recommendedName>
</protein>
<evidence type="ECO:0000256" key="8">
    <source>
        <dbReference type="ARBA" id="ARBA00022927"/>
    </source>
</evidence>
<evidence type="ECO:0000256" key="2">
    <source>
        <dbReference type="ARBA" id="ARBA00009358"/>
    </source>
</evidence>
<dbReference type="InterPro" id="IPR040251">
    <property type="entry name" value="SEC31-like"/>
</dbReference>
<keyword evidence="9" id="KW-0687">Ribonucleoprotein</keyword>
<feature type="compositionally biased region" description="Pro residues" evidence="11">
    <location>
        <begin position="747"/>
        <end position="757"/>
    </location>
</feature>
<dbReference type="PROSITE" id="PS50294">
    <property type="entry name" value="WD_REPEATS_REGION"/>
    <property type="match status" value="1"/>
</dbReference>
<dbReference type="VEuPathDB" id="TriTrypDB:TCDM_00710"/>
<evidence type="ECO:0000256" key="1">
    <source>
        <dbReference type="ARBA" id="ARBA00004240"/>
    </source>
</evidence>
<dbReference type="VEuPathDB" id="TriTrypDB:TcG_01901"/>
<keyword evidence="8" id="KW-0653">Protein transport</keyword>
<keyword evidence="5" id="KW-0677">Repeat</keyword>
<dbReference type="Pfam" id="PF00400">
    <property type="entry name" value="WD40"/>
    <property type="match status" value="2"/>
</dbReference>
<feature type="compositionally biased region" description="Polar residues" evidence="11">
    <location>
        <begin position="828"/>
        <end position="843"/>
    </location>
</feature>
<feature type="domain" description="Sec16 Sec23-binding" evidence="12">
    <location>
        <begin position="479"/>
        <end position="652"/>
    </location>
</feature>
<dbReference type="VEuPathDB" id="TriTrypDB:TcCL_NonESM02159"/>
<dbReference type="VEuPathDB" id="TriTrypDB:Tc_MARK_469"/>
<dbReference type="VEuPathDB" id="TriTrypDB:TcCL_NonESM02158"/>
<keyword evidence="3" id="KW-0813">Transport</keyword>
<dbReference type="GO" id="GO:0005198">
    <property type="term" value="F:structural molecule activity"/>
    <property type="evidence" value="ECO:0007669"/>
    <property type="project" value="TreeGrafter"/>
</dbReference>
<reference evidence="13 14" key="1">
    <citation type="journal article" date="2018" name="Microb. Genom.">
        <title>Expanding an expanded genome: long-read sequencing of Trypanosoma cruzi.</title>
        <authorList>
            <person name="Berna L."/>
            <person name="Rodriguez M."/>
            <person name="Chiribao M.L."/>
            <person name="Parodi-Talice A."/>
            <person name="Pita S."/>
            <person name="Rijo G."/>
            <person name="Alvarez-Valin F."/>
            <person name="Robello C."/>
        </authorList>
    </citation>
    <scope>NUCLEOTIDE SEQUENCE [LARGE SCALE GENOMIC DNA]</scope>
    <source>
        <strain evidence="13 14">TCC</strain>
    </source>
</reference>
<dbReference type="VEuPathDB" id="TriTrypDB:C3747_172g50"/>
<keyword evidence="7" id="KW-0931">ER-Golgi transport</keyword>
<feature type="compositionally biased region" description="Pro residues" evidence="11">
    <location>
        <begin position="931"/>
        <end position="946"/>
    </location>
</feature>
<feature type="compositionally biased region" description="Polar residues" evidence="11">
    <location>
        <begin position="702"/>
        <end position="711"/>
    </location>
</feature>
<dbReference type="VEuPathDB" id="TriTrypDB:TCSYLVIO_001623"/>
<feature type="region of interest" description="Disordered" evidence="11">
    <location>
        <begin position="702"/>
        <end position="957"/>
    </location>
</feature>
<proteinExistence type="inferred from homology"/>
<evidence type="ECO:0000313" key="13">
    <source>
        <dbReference type="EMBL" id="PWV03649.1"/>
    </source>
</evidence>
<dbReference type="GO" id="GO:0070971">
    <property type="term" value="C:endoplasmic reticulum exit site"/>
    <property type="evidence" value="ECO:0007669"/>
    <property type="project" value="TreeGrafter"/>
</dbReference>
<evidence type="ECO:0000259" key="12">
    <source>
        <dbReference type="Pfam" id="PF12931"/>
    </source>
</evidence>
<gene>
    <name evidence="13" type="ORF">C3747_172g50</name>
</gene>
<feature type="compositionally biased region" description="Polar residues" evidence="11">
    <location>
        <begin position="786"/>
        <end position="805"/>
    </location>
</feature>
<dbReference type="PROSITE" id="PS50082">
    <property type="entry name" value="WD_REPEATS_2"/>
    <property type="match status" value="3"/>
</dbReference>
<dbReference type="SMART" id="SM00320">
    <property type="entry name" value="WD40"/>
    <property type="match status" value="6"/>
</dbReference>
<dbReference type="Proteomes" id="UP000246078">
    <property type="component" value="Unassembled WGS sequence"/>
</dbReference>
<dbReference type="Gene3D" id="1.25.40.1030">
    <property type="match status" value="1"/>
</dbReference>
<dbReference type="AlphaFoldDB" id="A0A2V2W7Y4"/>
<keyword evidence="4 10" id="KW-0853">WD repeat</keyword>
<dbReference type="GO" id="GO:0015031">
    <property type="term" value="P:protein transport"/>
    <property type="evidence" value="ECO:0007669"/>
    <property type="project" value="UniProtKB-KW"/>
</dbReference>
<dbReference type="InterPro" id="IPR019775">
    <property type="entry name" value="WD40_repeat_CS"/>
</dbReference>
<dbReference type="PANTHER" id="PTHR13923:SF11">
    <property type="entry name" value="SECRETORY 31, ISOFORM D"/>
    <property type="match status" value="1"/>
</dbReference>
<dbReference type="VEuPathDB" id="TriTrypDB:TcBrA4_0090570"/>
<feature type="compositionally biased region" description="Low complexity" evidence="11">
    <location>
        <begin position="758"/>
        <end position="785"/>
    </location>
</feature>
<comment type="similarity">
    <text evidence="2">Belongs to the WD repeat SEC31 family.</text>
</comment>
<dbReference type="Gene3D" id="2.130.10.10">
    <property type="entry name" value="YVTN repeat-like/Quinoprotein amine dehydrogenase"/>
    <property type="match status" value="1"/>
</dbReference>
<accession>A0A2V2W7Y4</accession>
<dbReference type="Pfam" id="PF12931">
    <property type="entry name" value="TPR_Sec16"/>
    <property type="match status" value="1"/>
</dbReference>
<dbReference type="VEuPathDB" id="TriTrypDB:C4B63_12g235"/>
<feature type="repeat" description="WD" evidence="10">
    <location>
        <begin position="171"/>
        <end position="213"/>
    </location>
</feature>
<dbReference type="GO" id="GO:0005840">
    <property type="term" value="C:ribosome"/>
    <property type="evidence" value="ECO:0007669"/>
    <property type="project" value="UniProtKB-KW"/>
</dbReference>
<dbReference type="InterPro" id="IPR001680">
    <property type="entry name" value="WD40_rpt"/>
</dbReference>
<dbReference type="VEuPathDB" id="TriTrypDB:TCDM_00709"/>
<evidence type="ECO:0000256" key="10">
    <source>
        <dbReference type="PROSITE-ProRule" id="PRU00221"/>
    </source>
</evidence>
<dbReference type="GO" id="GO:0007029">
    <property type="term" value="P:endoplasmic reticulum organization"/>
    <property type="evidence" value="ECO:0007669"/>
    <property type="project" value="TreeGrafter"/>
</dbReference>
<feature type="compositionally biased region" description="Polar residues" evidence="11">
    <location>
        <begin position="915"/>
        <end position="925"/>
    </location>
</feature>
<dbReference type="InterPro" id="IPR036322">
    <property type="entry name" value="WD40_repeat_dom_sf"/>
</dbReference>
<dbReference type="GO" id="GO:0090110">
    <property type="term" value="P:COPII-coated vesicle cargo loading"/>
    <property type="evidence" value="ECO:0007669"/>
    <property type="project" value="TreeGrafter"/>
</dbReference>
<keyword evidence="6" id="KW-0256">Endoplasmic reticulum</keyword>
<dbReference type="PROSITE" id="PS00678">
    <property type="entry name" value="WD_REPEATS_1"/>
    <property type="match status" value="1"/>
</dbReference>
<evidence type="ECO:0000256" key="11">
    <source>
        <dbReference type="SAM" id="MobiDB-lite"/>
    </source>
</evidence>
<comment type="subcellular location">
    <subcellularLocation>
        <location evidence="1">Endoplasmic reticulum</location>
    </subcellularLocation>
</comment>
<dbReference type="PANTHER" id="PTHR13923">
    <property type="entry name" value="SEC31-RELATED PROTEIN"/>
    <property type="match status" value="1"/>
</dbReference>
<evidence type="ECO:0000256" key="5">
    <source>
        <dbReference type="ARBA" id="ARBA00022737"/>
    </source>
</evidence>
<evidence type="ECO:0000256" key="7">
    <source>
        <dbReference type="ARBA" id="ARBA00022892"/>
    </source>
</evidence>
<evidence type="ECO:0000313" key="14">
    <source>
        <dbReference type="Proteomes" id="UP000246078"/>
    </source>
</evidence>
<organism evidence="13 14">
    <name type="scientific">Trypanosoma cruzi</name>
    <dbReference type="NCBI Taxonomy" id="5693"/>
    <lineage>
        <taxon>Eukaryota</taxon>
        <taxon>Discoba</taxon>
        <taxon>Euglenozoa</taxon>
        <taxon>Kinetoplastea</taxon>
        <taxon>Metakinetoplastina</taxon>
        <taxon>Trypanosomatida</taxon>
        <taxon>Trypanosomatidae</taxon>
        <taxon>Trypanosoma</taxon>
        <taxon>Schizotrypanum</taxon>
    </lineage>
</organism>
<evidence type="ECO:0000256" key="4">
    <source>
        <dbReference type="ARBA" id="ARBA00022574"/>
    </source>
</evidence>
<evidence type="ECO:0000256" key="6">
    <source>
        <dbReference type="ARBA" id="ARBA00022824"/>
    </source>
</evidence>
<name>A0A2V2W7Y4_TRYCR</name>
<feature type="compositionally biased region" description="Low complexity" evidence="11">
    <location>
        <begin position="712"/>
        <end position="746"/>
    </location>
</feature>
<dbReference type="InterPro" id="IPR024298">
    <property type="entry name" value="Sec16_Sec23-bd"/>
</dbReference>
<dbReference type="InterPro" id="IPR015943">
    <property type="entry name" value="WD40/YVTN_repeat-like_dom_sf"/>
</dbReference>
<sequence>MRLKSTPLSCAFAWAPSHLGTPTFLAAASLAGAMDEEFSNEAFLEIRLVDVTQTDETEMPVVARTFIPERVFRVDWCSFGSACGMIAVACCNGAVYVYDASVMMKNYQLNPHSNTEEPLLCAITEHRGAVRGCQFNPSQPNFLAIGAEDGKWDVWTLEDPRDPQQVPVMSDAAHTAAIVHLQWHPKYPHIIATASSNCVVNVWNLKSQTLAVSLNVSKGGKSGASANAIAWHPVVATQIAVAMDEKDSAIQIWDLKKSMVPLREMRGHESAVTGLAWNPGDASMMASCSADGKTIWWDPSTGEKNGALQQENSYVIDVQWSPVLPAVLATSSFEPLLCVSTAEDVSTAASAGGPVPKWLKRPCGASISLGGFVASLVPNSTTKVGLTCVLGKSAMSPATSQDLAFRDTLRKIPRDSEERVKWLKEQNYSLLAAAAACKDDRTPILAYLNEETSTHDEGEDPFETMEASQKSLEDVAAAHIAAGRIREAVEVCLDGCRFDDAFVIAYLQGGTLLQRVQQEYAHYTLTQSRQKRHVVYAAAIASGDFGSLTESENVPWKEALSVIISFVGDGFSDACDRLGEALKKKGNREGAMTCFVCSGNVDAVMQLWREDNTSLGRIMRDALLLEEVTGRRVTSVFFSDCLYEYGMKLVGEGVLTEGVSILQRSASIGNHSAAVMVDRLKFHVPVGQVVFPFAMMPLSDSPSPSCATFITQQQQQLRAQPQQPQPQQQQQLQSQQRFPMPGQYQQPPKPLQQPPMPGHHYQQQQQQQQLPPSLPQQQQQPMQSPNFYLQQQQPQSQGITATRSVGATMPQGPTDAAPQPRLMPHPISSYSSMKQGAPVSSGSPLAMASAGYSNGMPSAPPRQQPQFAPQGGYAAPQQNYVDPSRPLPPPPLPSGLRGASVPGGQALARPPQLAGIQQMQQPMSSQGTGVAPPPPPPPHPGAPVVPPQQAGGFVGSSHPLPRVSANASTYSSGVNDDTSVGNINSQGAISSLYGNPSASTVPLAPSTNAAASVTAPPPIRPMMPVPGNPPFGVTTREDSMGGSLTNSYGIGNATYQASLTPLENKVLHQNNMSRPPTAAVTPSTYGLQPNANKSSMPSPYGSSAIPSAMASRVPGSVPFTASSTVDDADLSHFDITSLNPSYHALAQKLCADVQQVSNAQRRLVISKAALELFKLLQRGALSPDVVFLVSNYVNLMGTPLAKNAWRQLSDAHFDVVQPFLNLKFLSSNDGAPN</sequence>